<dbReference type="InterPro" id="IPR013199">
    <property type="entry name" value="HTH_Mga_DNA-bd_dom"/>
</dbReference>
<protein>
    <submittedName>
        <fullName evidence="5">DNA-binding protein</fullName>
    </submittedName>
</protein>
<dbReference type="PANTHER" id="PTHR30185">
    <property type="entry name" value="CRYPTIC BETA-GLUCOSIDE BGL OPERON ANTITERMINATOR"/>
    <property type="match status" value="1"/>
</dbReference>
<evidence type="ECO:0000313" key="5">
    <source>
        <dbReference type="EMBL" id="MTD00903.1"/>
    </source>
</evidence>
<evidence type="ECO:0000256" key="2">
    <source>
        <dbReference type="ARBA" id="ARBA00023163"/>
    </source>
</evidence>
<keyword evidence="1" id="KW-0805">Transcription regulation</keyword>
<gene>
    <name evidence="5" type="ORF">GKS16_01210</name>
</gene>
<dbReference type="EMBL" id="WLXI01000007">
    <property type="protein sequence ID" value="MTD00903.1"/>
    <property type="molecule type" value="Genomic_DNA"/>
</dbReference>
<sequence>MKIDQLMDKESRAQYQLLVYLYERKDGASIKEVLQKMGLTKVTLIKYISNLNTLFQENNLSCIVCVDDINIKVLEKHHFTWQEVISLLLQNSISYQILKYLMCNEFFNVTFLAQELAVSEATFNRQLSFINSCLEEFDIAIYQGKQVGSELNWRYFYFELFQVTLTEYEWKKMCSDLDFDHLSYLCEKIIGEKLPTKKVSDLALWIAISQKRLLFQKDKKLPLHIEVDYIEENVFYKRLERLMLRFLSRYAIEFDRFESKSLFIFLHSHHILPIRTMEYILGFGGPISDKISEALWLLKKAQIIADKTKEEIIYALGIFFSKSTFFNGTILASDSNDKTLYQLVSDEDIDKIELVLRHLFILCGDKGESSDLAIQLRSYLLELLVFSIERHHKPLKIALEIGAHSVKNAMIQLSIQSYLDNNRNYQFVSLSEKADCLITFENRIQELAIPHFHLKSYTSPFELSELQLFLEDRLKAKNSPLEYK</sequence>
<proteinExistence type="predicted"/>
<dbReference type="RefSeq" id="WP_046391552.1">
    <property type="nucleotide sequence ID" value="NZ_JADFAY010000003.1"/>
</dbReference>
<keyword evidence="2" id="KW-0804">Transcription</keyword>
<dbReference type="GO" id="GO:0003677">
    <property type="term" value="F:DNA binding"/>
    <property type="evidence" value="ECO:0007669"/>
    <property type="project" value="UniProtKB-KW"/>
</dbReference>
<accession>A0A6L6G667</accession>
<evidence type="ECO:0000313" key="6">
    <source>
        <dbReference type="Proteomes" id="UP000483839"/>
    </source>
</evidence>
<evidence type="ECO:0000259" key="4">
    <source>
        <dbReference type="Pfam" id="PF08280"/>
    </source>
</evidence>
<dbReference type="AlphaFoldDB" id="A0A6L6G667"/>
<evidence type="ECO:0000259" key="3">
    <source>
        <dbReference type="Pfam" id="PF05043"/>
    </source>
</evidence>
<dbReference type="InterPro" id="IPR036388">
    <property type="entry name" value="WH-like_DNA-bd_sf"/>
</dbReference>
<reference evidence="5 6" key="1">
    <citation type="submission" date="2019-11" db="EMBL/GenBank/DDBJ databases">
        <title>Streptococcus uberis isolated from clinical mastitis cases on a southeastern Queensland dairy.</title>
        <authorList>
            <person name="Workentine M.L."/>
            <person name="Price R."/>
            <person name="Olchowy T."/>
        </authorList>
    </citation>
    <scope>NUCLEOTIDE SEQUENCE [LARGE SCALE GENOMIC DNA]</scope>
    <source>
        <strain evidence="5 6">OLC4459-A17</strain>
    </source>
</reference>
<name>A0A6L6G667_STRUB</name>
<dbReference type="Pfam" id="PF05043">
    <property type="entry name" value="Mga"/>
    <property type="match status" value="1"/>
</dbReference>
<evidence type="ECO:0000256" key="1">
    <source>
        <dbReference type="ARBA" id="ARBA00023015"/>
    </source>
</evidence>
<dbReference type="InterPro" id="IPR007737">
    <property type="entry name" value="Mga_HTH"/>
</dbReference>
<dbReference type="Gene3D" id="1.10.10.10">
    <property type="entry name" value="Winged helix-like DNA-binding domain superfamily/Winged helix DNA-binding domain"/>
    <property type="match status" value="1"/>
</dbReference>
<keyword evidence="5" id="KW-0238">DNA-binding</keyword>
<dbReference type="PANTHER" id="PTHR30185:SF18">
    <property type="entry name" value="TRANSCRIPTIONAL REGULATOR MTLR"/>
    <property type="match status" value="1"/>
</dbReference>
<feature type="domain" description="M protein trans-acting positive regulator (MGA) HTH" evidence="4">
    <location>
        <begin position="13"/>
        <end position="59"/>
    </location>
</feature>
<organism evidence="5 6">
    <name type="scientific">Streptococcus uberis</name>
    <dbReference type="NCBI Taxonomy" id="1349"/>
    <lineage>
        <taxon>Bacteria</taxon>
        <taxon>Bacillati</taxon>
        <taxon>Bacillota</taxon>
        <taxon>Bacilli</taxon>
        <taxon>Lactobacillales</taxon>
        <taxon>Streptococcaceae</taxon>
        <taxon>Streptococcus</taxon>
    </lineage>
</organism>
<dbReference type="InterPro" id="IPR050661">
    <property type="entry name" value="BglG_antiterminators"/>
</dbReference>
<dbReference type="Pfam" id="PF08280">
    <property type="entry name" value="HTH_Mga"/>
    <property type="match status" value="1"/>
</dbReference>
<comment type="caution">
    <text evidence="5">The sequence shown here is derived from an EMBL/GenBank/DDBJ whole genome shotgun (WGS) entry which is preliminary data.</text>
</comment>
<feature type="domain" description="Mga helix-turn-helix" evidence="3">
    <location>
        <begin position="79"/>
        <end position="161"/>
    </location>
</feature>
<dbReference type="Proteomes" id="UP000483839">
    <property type="component" value="Unassembled WGS sequence"/>
</dbReference>